<organism evidence="1 2">
    <name type="scientific">Chlorogloeopsis fritschii PCC 6912</name>
    <dbReference type="NCBI Taxonomy" id="211165"/>
    <lineage>
        <taxon>Bacteria</taxon>
        <taxon>Bacillati</taxon>
        <taxon>Cyanobacteriota</taxon>
        <taxon>Cyanophyceae</taxon>
        <taxon>Nostocales</taxon>
        <taxon>Chlorogloeopsidaceae</taxon>
        <taxon>Chlorogloeopsis</taxon>
    </lineage>
</organism>
<dbReference type="Proteomes" id="UP000268857">
    <property type="component" value="Unassembled WGS sequence"/>
</dbReference>
<evidence type="ECO:0000313" key="1">
    <source>
        <dbReference type="EMBL" id="RUR86621.1"/>
    </source>
</evidence>
<evidence type="ECO:0000313" key="2">
    <source>
        <dbReference type="Proteomes" id="UP000268857"/>
    </source>
</evidence>
<dbReference type="EMBL" id="RSCJ01000001">
    <property type="protein sequence ID" value="RUR86621.1"/>
    <property type="molecule type" value="Genomic_DNA"/>
</dbReference>
<accession>A0A433NQY5</accession>
<dbReference type="STRING" id="211165.GCA_000317285_04971"/>
<dbReference type="OrthoDB" id="515660at2"/>
<dbReference type="AlphaFoldDB" id="A0A433NQY5"/>
<proteinExistence type="predicted"/>
<comment type="caution">
    <text evidence="1">The sequence shown here is derived from an EMBL/GenBank/DDBJ whole genome shotgun (WGS) entry which is preliminary data.</text>
</comment>
<name>A0A433NQY5_CHLFR</name>
<sequence length="64" mass="7510">MLNRGISTLEAARRLGIDLSQMHQILHTGQLPTRRRNGQRVITEGAVQEYQARKRLASRYQDWY</sequence>
<gene>
    <name evidence="1" type="ORF">PCC6912_00640</name>
</gene>
<evidence type="ECO:0008006" key="3">
    <source>
        <dbReference type="Google" id="ProtNLM"/>
    </source>
</evidence>
<protein>
    <recommendedName>
        <fullName evidence="3">Helix-turn-helix domain-containing protein</fullName>
    </recommendedName>
</protein>
<keyword evidence="2" id="KW-1185">Reference proteome</keyword>
<dbReference type="RefSeq" id="WP_016874463.1">
    <property type="nucleotide sequence ID" value="NZ_AJLN01000116.1"/>
</dbReference>
<reference evidence="1 2" key="1">
    <citation type="journal article" date="2019" name="Genome Biol. Evol.">
        <title>Day and night: Metabolic profiles and evolutionary relationships of six axenic non-marine cyanobacteria.</title>
        <authorList>
            <person name="Will S.E."/>
            <person name="Henke P."/>
            <person name="Boedeker C."/>
            <person name="Huang S."/>
            <person name="Brinkmann H."/>
            <person name="Rohde M."/>
            <person name="Jarek M."/>
            <person name="Friedl T."/>
            <person name="Seufert S."/>
            <person name="Schumacher M."/>
            <person name="Overmann J."/>
            <person name="Neumann-Schaal M."/>
            <person name="Petersen J."/>
        </authorList>
    </citation>
    <scope>NUCLEOTIDE SEQUENCE [LARGE SCALE GENOMIC DNA]</scope>
    <source>
        <strain evidence="1 2">PCC 6912</strain>
    </source>
</reference>